<feature type="compositionally biased region" description="Low complexity" evidence="1">
    <location>
        <begin position="265"/>
        <end position="302"/>
    </location>
</feature>
<evidence type="ECO:0000256" key="1">
    <source>
        <dbReference type="SAM" id="MobiDB-lite"/>
    </source>
</evidence>
<feature type="region of interest" description="Disordered" evidence="1">
    <location>
        <begin position="244"/>
        <end position="355"/>
    </location>
</feature>
<keyword evidence="2" id="KW-1133">Transmembrane helix</keyword>
<evidence type="ECO:0000256" key="3">
    <source>
        <dbReference type="SAM" id="SignalP"/>
    </source>
</evidence>
<dbReference type="AlphaFoldDB" id="U2KRH9"/>
<dbReference type="eggNOG" id="ENOG50338BJ">
    <property type="taxonomic scope" value="Bacteria"/>
</dbReference>
<feature type="compositionally biased region" description="Low complexity" evidence="1">
    <location>
        <begin position="325"/>
        <end position="355"/>
    </location>
</feature>
<dbReference type="PATRIC" id="fig|411473.3.peg.1516"/>
<evidence type="ECO:0000256" key="2">
    <source>
        <dbReference type="SAM" id="Phobius"/>
    </source>
</evidence>
<name>U2KRH9_9FIRM</name>
<feature type="signal peptide" evidence="3">
    <location>
        <begin position="1"/>
        <end position="29"/>
    </location>
</feature>
<reference evidence="4 5" key="1">
    <citation type="submission" date="2013-07" db="EMBL/GenBank/DDBJ databases">
        <authorList>
            <person name="Weinstock G."/>
            <person name="Sodergren E."/>
            <person name="Wylie T."/>
            <person name="Fulton L."/>
            <person name="Fulton R."/>
            <person name="Fronick C."/>
            <person name="O'Laughlin M."/>
            <person name="Godfrey J."/>
            <person name="Miner T."/>
            <person name="Herter B."/>
            <person name="Appelbaum E."/>
            <person name="Cordes M."/>
            <person name="Lek S."/>
            <person name="Wollam A."/>
            <person name="Pepin K.H."/>
            <person name="Palsikar V.B."/>
            <person name="Mitreva M."/>
            <person name="Wilson R.K."/>
        </authorList>
    </citation>
    <scope>NUCLEOTIDE SEQUENCE [LARGE SCALE GENOMIC DNA]</scope>
    <source>
        <strain evidence="4 5">ATCC 27760</strain>
    </source>
</reference>
<gene>
    <name evidence="4" type="ORF">RUMCAL_01849</name>
</gene>
<organism evidence="4 5">
    <name type="scientific">Ruminococcus callidus ATCC 27760</name>
    <dbReference type="NCBI Taxonomy" id="411473"/>
    <lineage>
        <taxon>Bacteria</taxon>
        <taxon>Bacillati</taxon>
        <taxon>Bacillota</taxon>
        <taxon>Clostridia</taxon>
        <taxon>Eubacteriales</taxon>
        <taxon>Oscillospiraceae</taxon>
        <taxon>Ruminococcus</taxon>
    </lineage>
</organism>
<evidence type="ECO:0008006" key="6">
    <source>
        <dbReference type="Google" id="ProtNLM"/>
    </source>
</evidence>
<evidence type="ECO:0000313" key="4">
    <source>
        <dbReference type="EMBL" id="ERJ94892.1"/>
    </source>
</evidence>
<sequence length="520" mass="56479">MCASKRFGKFAVLFLFLLTCLGSSIPVSAEAEEEPEVLTAIASADVFFSGFLIAEGDTLELEESQYYLEDAVSYLIAYNENGGEALLLAEISGWETVDIQTAGSYTVTVHLCIDDSDRDAANYVLAPELENISIPVCISQPEAFDLFCARTTAESHVIYCLPELHEGDSVYAYSSEQPCDDAELDDCTWTLCDDKMASICQNGFFIHRNRLPEKWYTYFYVQTEDTRSQYIGIFEDGSHTKVISIGGDRDGSDNVASPTPAVSQPAPAAPETAPTETRSAAFTTTQTQAAQIKAPAAVPAAAEENDNAGSPREEHKKKAYSVNRTPAETAAAQTTAASATSETSTAQSKTTAAAPMLEYSDSDRDTISGYRLQCMFEQSGNAVFSKNGVTLSIPQGAFPYTDADTVTVSITPKEDGNYAVQVTVNDENVSLQKEVTLWFPESLFSKDAEPALEVNGAAQLLEYDADSHAYRMDTSYLGIFSIPAAEAEHNAPYWIFWLAGGIAAAGLGIFLFLRLRNQKR</sequence>
<feature type="chain" id="PRO_5038718323" description="LPXTG-motif protein cell wall anchor domain protein" evidence="3">
    <location>
        <begin position="30"/>
        <end position="520"/>
    </location>
</feature>
<evidence type="ECO:0000313" key="5">
    <source>
        <dbReference type="Proteomes" id="UP000016662"/>
    </source>
</evidence>
<feature type="transmembrane region" description="Helical" evidence="2">
    <location>
        <begin position="493"/>
        <end position="513"/>
    </location>
</feature>
<protein>
    <recommendedName>
        <fullName evidence="6">LPXTG-motif protein cell wall anchor domain protein</fullName>
    </recommendedName>
</protein>
<comment type="caution">
    <text evidence="4">The sequence shown here is derived from an EMBL/GenBank/DDBJ whole genome shotgun (WGS) entry which is preliminary data.</text>
</comment>
<proteinExistence type="predicted"/>
<dbReference type="STRING" id="411473.RUMCAL_01849"/>
<keyword evidence="2" id="KW-0812">Transmembrane</keyword>
<accession>U2KRH9</accession>
<dbReference type="RefSeq" id="WP_021683347.1">
    <property type="nucleotide sequence ID" value="NZ_KI260480.1"/>
</dbReference>
<dbReference type="HOGENOM" id="CLU_523614_0_0_9"/>
<keyword evidence="5" id="KW-1185">Reference proteome</keyword>
<dbReference type="EMBL" id="AWVF01000232">
    <property type="protein sequence ID" value="ERJ94892.1"/>
    <property type="molecule type" value="Genomic_DNA"/>
</dbReference>
<dbReference type="Proteomes" id="UP000016662">
    <property type="component" value="Unassembled WGS sequence"/>
</dbReference>
<keyword evidence="2" id="KW-0472">Membrane</keyword>
<keyword evidence="3" id="KW-0732">Signal</keyword>